<evidence type="ECO:0000313" key="2">
    <source>
        <dbReference type="Proteomes" id="UP000287188"/>
    </source>
</evidence>
<dbReference type="InterPro" id="IPR036278">
    <property type="entry name" value="Sialidase_sf"/>
</dbReference>
<keyword evidence="2" id="KW-1185">Reference proteome</keyword>
<accession>A0A402AZA6</accession>
<dbReference type="SUPFAM" id="SSF50939">
    <property type="entry name" value="Sialidases"/>
    <property type="match status" value="1"/>
</dbReference>
<organism evidence="1 2">
    <name type="scientific">Dictyobacter kobayashii</name>
    <dbReference type="NCBI Taxonomy" id="2014872"/>
    <lineage>
        <taxon>Bacteria</taxon>
        <taxon>Bacillati</taxon>
        <taxon>Chloroflexota</taxon>
        <taxon>Ktedonobacteria</taxon>
        <taxon>Ktedonobacterales</taxon>
        <taxon>Dictyobacteraceae</taxon>
        <taxon>Dictyobacter</taxon>
    </lineage>
</organism>
<dbReference type="OrthoDB" id="9817490at2"/>
<sequence length="390" mass="43843">MARLEQVTGGAFGQDNVYVPNSWGVQKNRLVRTSTGDIFTVYIDAGQDLQNRNWHLMHRNLSGNWEELKSGNAGSEPINILVGPNDEIHLFTWPGTQGKLVHLYSKDLGKTFQSEEIAGAWIQDQGYSGSGINAKGDMVIFQTAADKPGSFLWSYYSSTTQKWTFHTNTFDYRYTYAFFFPGNNGDLTITAMRDVERPELGLPASTGFNYIFNAIKYFYIKDVTNPVLQQLPVVEVQPKNNSDYDVTYLTDSYIDSYGRIHILYNNLYDGPHHVIIADGKIVKDVKQNIDYGQKMRITQDSKGHFYLISMSKDGQTLNVYPGTNNDTDGTDLAPVVKLDISKLPGCSDDDFCHSPTFTVPRSGNALSDTIDGVYGNFTKEIYFQIKLHGN</sequence>
<dbReference type="AlphaFoldDB" id="A0A402AZA6"/>
<dbReference type="Proteomes" id="UP000287188">
    <property type="component" value="Unassembled WGS sequence"/>
</dbReference>
<proteinExistence type="predicted"/>
<protein>
    <recommendedName>
        <fullName evidence="3">Sialidase domain-containing protein</fullName>
    </recommendedName>
</protein>
<comment type="caution">
    <text evidence="1">The sequence shown here is derived from an EMBL/GenBank/DDBJ whole genome shotgun (WGS) entry which is preliminary data.</text>
</comment>
<evidence type="ECO:0008006" key="3">
    <source>
        <dbReference type="Google" id="ProtNLM"/>
    </source>
</evidence>
<evidence type="ECO:0000313" key="1">
    <source>
        <dbReference type="EMBL" id="GCE24431.1"/>
    </source>
</evidence>
<gene>
    <name evidence="1" type="ORF">KDK_82310</name>
</gene>
<name>A0A402AZA6_9CHLR</name>
<dbReference type="EMBL" id="BIFS01000002">
    <property type="protein sequence ID" value="GCE24431.1"/>
    <property type="molecule type" value="Genomic_DNA"/>
</dbReference>
<reference evidence="2" key="1">
    <citation type="submission" date="2018-12" db="EMBL/GenBank/DDBJ databases">
        <title>Tengunoibacter tsumagoiensis gen. nov., sp. nov., Dictyobacter kobayashii sp. nov., D. alpinus sp. nov., and D. joshuensis sp. nov. and description of Dictyobacteraceae fam. nov. within the order Ktedonobacterales isolated from Tengu-no-mugimeshi.</title>
        <authorList>
            <person name="Wang C.M."/>
            <person name="Zheng Y."/>
            <person name="Sakai Y."/>
            <person name="Toyoda A."/>
            <person name="Minakuchi Y."/>
            <person name="Abe K."/>
            <person name="Yokota A."/>
            <person name="Yabe S."/>
        </authorList>
    </citation>
    <scope>NUCLEOTIDE SEQUENCE [LARGE SCALE GENOMIC DNA]</scope>
    <source>
        <strain evidence="2">Uno11</strain>
    </source>
</reference>